<reference evidence="1 2" key="1">
    <citation type="submission" date="2019-01" db="EMBL/GenBank/DDBJ databases">
        <title>Draft genome sequence of heavy metal resistant Bacillus cereus NWUAB01.</title>
        <authorList>
            <person name="Babalola O."/>
            <person name="Aremu B.R."/>
            <person name="Ayangbenro A.S."/>
        </authorList>
    </citation>
    <scope>NUCLEOTIDE SEQUENCE [LARGE SCALE GENOMIC DNA]</scope>
    <source>
        <strain evidence="1 2">NWUAB01</strain>
    </source>
</reference>
<dbReference type="RefSeq" id="WP_113303311.1">
    <property type="nucleotide sequence ID" value="NZ_QNGD03000014.1"/>
</dbReference>
<evidence type="ECO:0000313" key="1">
    <source>
        <dbReference type="EMBL" id="RWQ71101.1"/>
    </source>
</evidence>
<comment type="caution">
    <text evidence="1">The sequence shown here is derived from an EMBL/GenBank/DDBJ whole genome shotgun (WGS) entry which is preliminary data.</text>
</comment>
<sequence>MIARKNPFVIQRHLNGKNYIRYEHAMFELDEIGLIIWESLDGTTDDKEIAQKIASKFSQDTTIIQQDVIEYLNDLKKEKLITF</sequence>
<organism evidence="1 2">
    <name type="scientific">Bacillus cereus</name>
    <dbReference type="NCBI Taxonomy" id="1396"/>
    <lineage>
        <taxon>Bacteria</taxon>
        <taxon>Bacillati</taxon>
        <taxon>Bacillota</taxon>
        <taxon>Bacilli</taxon>
        <taxon>Bacillales</taxon>
        <taxon>Bacillaceae</taxon>
        <taxon>Bacillus</taxon>
        <taxon>Bacillus cereus group</taxon>
    </lineage>
</organism>
<dbReference type="InterPro" id="IPR008792">
    <property type="entry name" value="PQQD"/>
</dbReference>
<dbReference type="AlphaFoldDB" id="A0A9X8IWC5"/>
<dbReference type="InterPro" id="IPR041881">
    <property type="entry name" value="PqqD_sf"/>
</dbReference>
<proteinExistence type="predicted"/>
<dbReference type="EMBL" id="QNGD03000014">
    <property type="protein sequence ID" value="RWQ71101.1"/>
    <property type="molecule type" value="Genomic_DNA"/>
</dbReference>
<gene>
    <name evidence="1" type="ORF">DR116_0024915</name>
</gene>
<dbReference type="Proteomes" id="UP000253597">
    <property type="component" value="Unassembled WGS sequence"/>
</dbReference>
<dbReference type="Pfam" id="PF05402">
    <property type="entry name" value="PqqD"/>
    <property type="match status" value="1"/>
</dbReference>
<evidence type="ECO:0000313" key="2">
    <source>
        <dbReference type="Proteomes" id="UP000253597"/>
    </source>
</evidence>
<dbReference type="Gene3D" id="1.10.10.1150">
    <property type="entry name" value="Coenzyme PQQ synthesis protein D (PqqD)"/>
    <property type="match status" value="1"/>
</dbReference>
<name>A0A9X8IWC5_BACCE</name>
<accession>A0A9X8IWC5</accession>
<protein>
    <submittedName>
        <fullName evidence="1">PqqD family protein</fullName>
    </submittedName>
</protein>